<name>A0AAV5I0L7_9ROSI</name>
<reference evidence="2 3" key="1">
    <citation type="journal article" date="2021" name="Commun. Biol.">
        <title>The genome of Shorea leprosula (Dipterocarpaceae) highlights the ecological relevance of drought in aseasonal tropical rainforests.</title>
        <authorList>
            <person name="Ng K.K.S."/>
            <person name="Kobayashi M.J."/>
            <person name="Fawcett J.A."/>
            <person name="Hatakeyama M."/>
            <person name="Paape T."/>
            <person name="Ng C.H."/>
            <person name="Ang C.C."/>
            <person name="Tnah L.H."/>
            <person name="Lee C.T."/>
            <person name="Nishiyama T."/>
            <person name="Sese J."/>
            <person name="O'Brien M.J."/>
            <person name="Copetti D."/>
            <person name="Mohd Noor M.I."/>
            <person name="Ong R.C."/>
            <person name="Putra M."/>
            <person name="Sireger I.Z."/>
            <person name="Indrioko S."/>
            <person name="Kosugi Y."/>
            <person name="Izuno A."/>
            <person name="Isagi Y."/>
            <person name="Lee S.L."/>
            <person name="Shimizu K.K."/>
        </authorList>
    </citation>
    <scope>NUCLEOTIDE SEQUENCE [LARGE SCALE GENOMIC DNA]</scope>
    <source>
        <strain evidence="2">214</strain>
    </source>
</reference>
<feature type="transmembrane region" description="Helical" evidence="1">
    <location>
        <begin position="12"/>
        <end position="32"/>
    </location>
</feature>
<accession>A0AAV5I0L7</accession>
<evidence type="ECO:0000313" key="2">
    <source>
        <dbReference type="EMBL" id="GKU91831.1"/>
    </source>
</evidence>
<dbReference type="Proteomes" id="UP001054252">
    <property type="component" value="Unassembled WGS sequence"/>
</dbReference>
<proteinExistence type="predicted"/>
<gene>
    <name evidence="2" type="ORF">SLEP1_g5646</name>
</gene>
<keyword evidence="1" id="KW-0812">Transmembrane</keyword>
<keyword evidence="1" id="KW-0472">Membrane</keyword>
<protein>
    <submittedName>
        <fullName evidence="2">Uncharacterized protein</fullName>
    </submittedName>
</protein>
<sequence>MLRARISLFFTSFYYFYRIPGFLSNFFAYFFGWEIFYDFFLFYECFA</sequence>
<keyword evidence="1" id="KW-1133">Transmembrane helix</keyword>
<keyword evidence="3" id="KW-1185">Reference proteome</keyword>
<dbReference type="AlphaFoldDB" id="A0AAV5I0L7"/>
<organism evidence="2 3">
    <name type="scientific">Rubroshorea leprosula</name>
    <dbReference type="NCBI Taxonomy" id="152421"/>
    <lineage>
        <taxon>Eukaryota</taxon>
        <taxon>Viridiplantae</taxon>
        <taxon>Streptophyta</taxon>
        <taxon>Embryophyta</taxon>
        <taxon>Tracheophyta</taxon>
        <taxon>Spermatophyta</taxon>
        <taxon>Magnoliopsida</taxon>
        <taxon>eudicotyledons</taxon>
        <taxon>Gunneridae</taxon>
        <taxon>Pentapetalae</taxon>
        <taxon>rosids</taxon>
        <taxon>malvids</taxon>
        <taxon>Malvales</taxon>
        <taxon>Dipterocarpaceae</taxon>
        <taxon>Rubroshorea</taxon>
    </lineage>
</organism>
<comment type="caution">
    <text evidence="2">The sequence shown here is derived from an EMBL/GenBank/DDBJ whole genome shotgun (WGS) entry which is preliminary data.</text>
</comment>
<evidence type="ECO:0000313" key="3">
    <source>
        <dbReference type="Proteomes" id="UP001054252"/>
    </source>
</evidence>
<dbReference type="EMBL" id="BPVZ01000005">
    <property type="protein sequence ID" value="GKU91831.1"/>
    <property type="molecule type" value="Genomic_DNA"/>
</dbReference>
<evidence type="ECO:0000256" key="1">
    <source>
        <dbReference type="SAM" id="Phobius"/>
    </source>
</evidence>